<dbReference type="PANTHER" id="PTHR42648:SF32">
    <property type="entry name" value="RIBONUCLEASE H-LIKE DOMAIN, GAG-PRE-INTEGRASE DOMAIN PROTEIN-RELATED"/>
    <property type="match status" value="1"/>
</dbReference>
<feature type="domain" description="Integrase catalytic" evidence="4">
    <location>
        <begin position="499"/>
        <end position="677"/>
    </location>
</feature>
<dbReference type="PROSITE" id="PS50994">
    <property type="entry name" value="INTEGRASE"/>
    <property type="match status" value="1"/>
</dbReference>
<feature type="compositionally biased region" description="Pro residues" evidence="3">
    <location>
        <begin position="1483"/>
        <end position="1515"/>
    </location>
</feature>
<keyword evidence="1" id="KW-0479">Metal-binding</keyword>
<dbReference type="InterPro" id="IPR001584">
    <property type="entry name" value="Integrase_cat-core"/>
</dbReference>
<dbReference type="Pfam" id="PF07727">
    <property type="entry name" value="RVT_2"/>
    <property type="match status" value="1"/>
</dbReference>
<evidence type="ECO:0000259" key="4">
    <source>
        <dbReference type="PROSITE" id="PS50994"/>
    </source>
</evidence>
<evidence type="ECO:0000256" key="1">
    <source>
        <dbReference type="ARBA" id="ARBA00022723"/>
    </source>
</evidence>
<gene>
    <name evidence="5" type="ORF">Tci_011333</name>
</gene>
<evidence type="ECO:0000313" key="5">
    <source>
        <dbReference type="EMBL" id="GEU39355.1"/>
    </source>
</evidence>
<dbReference type="InterPro" id="IPR057670">
    <property type="entry name" value="SH3_retrovirus"/>
</dbReference>
<dbReference type="Pfam" id="PF25597">
    <property type="entry name" value="SH3_retrovirus"/>
    <property type="match status" value="1"/>
</dbReference>
<dbReference type="InterPro" id="IPR012337">
    <property type="entry name" value="RNaseH-like_sf"/>
</dbReference>
<proteinExistence type="predicted"/>
<dbReference type="SUPFAM" id="SSF53098">
    <property type="entry name" value="Ribonuclease H-like"/>
    <property type="match status" value="1"/>
</dbReference>
<evidence type="ECO:0000256" key="3">
    <source>
        <dbReference type="SAM" id="MobiDB-lite"/>
    </source>
</evidence>
<feature type="compositionally biased region" description="Basic and acidic residues" evidence="3">
    <location>
        <begin position="838"/>
        <end position="857"/>
    </location>
</feature>
<organism evidence="5">
    <name type="scientific">Tanacetum cinerariifolium</name>
    <name type="common">Dalmatian daisy</name>
    <name type="synonym">Chrysanthemum cinerariifolium</name>
    <dbReference type="NCBI Taxonomy" id="118510"/>
    <lineage>
        <taxon>Eukaryota</taxon>
        <taxon>Viridiplantae</taxon>
        <taxon>Streptophyta</taxon>
        <taxon>Embryophyta</taxon>
        <taxon>Tracheophyta</taxon>
        <taxon>Spermatophyta</taxon>
        <taxon>Magnoliopsida</taxon>
        <taxon>eudicotyledons</taxon>
        <taxon>Gunneridae</taxon>
        <taxon>Pentapetalae</taxon>
        <taxon>asterids</taxon>
        <taxon>campanulids</taxon>
        <taxon>Asterales</taxon>
        <taxon>Asteraceae</taxon>
        <taxon>Asteroideae</taxon>
        <taxon>Anthemideae</taxon>
        <taxon>Anthemidinae</taxon>
        <taxon>Tanacetum</taxon>
    </lineage>
</organism>
<dbReference type="GO" id="GO:0003676">
    <property type="term" value="F:nucleic acid binding"/>
    <property type="evidence" value="ECO:0007669"/>
    <property type="project" value="InterPro"/>
</dbReference>
<sequence length="1847" mass="210036">MLAKKNELKARGTLLMALPDKHQLKFNIHKDAKTLMEAIENRFGGRHQLEILEKSVIRVKNSHLIWRNKADLEEQSLDDLFNNLKIYEAEVKGSSLSSQNKQNISFQANEEPTNYALMAYASLGSSSSSGSDNENENVFREDIKQLKLDVMLRDNALPELRKKFKKAEKERDDLKYTLDKFQTSSKNLSKLIESQVCDKTGLGFDSQVFDCEELHSHESDNSVPKSLENDMYKTGEGYHVVLPLYTGTFLPPKPDLVFNDAPTGNWISDSEDEIEIESVPKQKEPSFVPTSEHVKTPRESVKQVEHPKQAKNLRTNNQKSTDCDYYEKQMVKKPMWNSAMRLNHQNLVRMAHPHSNRNVVPTTILTRLRLVSLNAARPVPTAVPQTTVKSPRPVKHGNLQQALKDKGVINSGCSRHMIGNISFLLDFKEINGRYVAFGRNPKGGKISDKDTECVVLSFDYKLPNENHVLLRVPRENNMYNVDLKNGVPSEDLTCFFAKATLDESNLWHRRLGHINFKTMNKLVKGNLVKGLPSKNFENNHTCVACQKRKQHKASSAKDETSAILKTFITGIENQINHKLKIIRCDNGTEFKNHDLNQLCGMKEIKRDFSVARTPQQNRVAERKNGALIEADKTMLVDSLLPIPFWAEVVNTVCYVQNRVLVTKPHNMTPYELLLGRSPSIGFMRPFGCTVTILNTLDPLGKFDGKVDEGFLVGYSVHSKAFRVLTSRTRIVQETLHINFLENKPNIARIGPKLLFDIDTLTMSMNYQPVVAGYQPNDNACIKENLDGCKFGKETVSAQQYVLLPLWFTGSQDPQNTDDDVADVKENENDVHVSPNGSDKIDNMKHDDKAKRDDRGKSPVDSPTGVRDLRTEFKEFSFNSTNRVTAVSAPVNAIGPNPTNSTNSFNTVSPSVNVVSLNFVIARKSSFVDPSKYPDDPDMPKLEDIVYSDDEEDVGAEADLSNLETNIHVSPIPTTRVHKDHPVTQIIDDLTSAHQTRSMTRMVFRNKKDERGIVITNKARLVAQGHTQEEGIDYDKVFAPVARIEAIRLFLAYASFMGSWYIRWMSKVLFYGTIKEEVYVYQPLEFEDPDYPDKVYKVVKALYGLHQAPRASYKTLANNLLENNFQKGKIDQTLFIKKQKGDILLVQVYVDDIIFGSTNEELCKAFEKLMKDKFQMSSMVELTFFLGLQVKQKDDGIFISHDKYVAEILRKFGFTDVKSSSTPIETEKPLLKDPDGEDVDVHIYRDSPFNLVAYSDSDYARASLDRKSTTGCCQFRVLIEAQQHISNESPLLGVNTPRCDEDNLELMELMKVNDVVQLRALIDDKKVVVLENVIRRDLHLDDVDGVECLPNEEIFAELARIGYEKPPPKLTFYKAFFSAQWKFLIHTLVQCLSAKRTSWNEFSCSMAFDVICLATSRKFNFSKYIFDSMVRNANSPSKFLMYPRFLQVVMDNQEKVFQKLTHVFASMLVQPQPQAEEEVEVPNAPAPPSPTNDPSPPSQDPTPTPHATPHASPPQEQPSLPHDSTMPLLTTLMETCASLSQKKLEKKKRSKHSRLKRLRKVGTSQRVESSDDTVVEVVTMDAEPQGRINQEEVNAANKGVSVAEPTVFDDEEVTMTMAQTLIKLKAENAKLLDEQIAQKLHDEQVEKAAAKDKQEKDDLERAQVLQKQYDDKDENIDWNVVAEQVQERHLDNIRKYQSLKKKPVSIAQARKNMIIYLKNMAGYKMKHFRRMTYDKVTPIFEREYKKESFKKLKAVEVSGSESIQKIPSNDPKEMSEKDVQNIVGGITEAYQSFKDMLKGFDRENLVALWNLVKEKFSSAVPSVDKEKALWVELKRLFEPDADDVLWKL</sequence>
<dbReference type="GO" id="GO:0046872">
    <property type="term" value="F:metal ion binding"/>
    <property type="evidence" value="ECO:0007669"/>
    <property type="project" value="UniProtKB-KW"/>
</dbReference>
<feature type="region of interest" description="Disordered" evidence="3">
    <location>
        <begin position="1473"/>
        <end position="1524"/>
    </location>
</feature>
<dbReference type="SUPFAM" id="SSF56672">
    <property type="entry name" value="DNA/RNA polymerases"/>
    <property type="match status" value="1"/>
</dbReference>
<dbReference type="InterPro" id="IPR036397">
    <property type="entry name" value="RNaseH_sf"/>
</dbReference>
<dbReference type="GO" id="GO:0015074">
    <property type="term" value="P:DNA integration"/>
    <property type="evidence" value="ECO:0007669"/>
    <property type="project" value="InterPro"/>
</dbReference>
<dbReference type="InterPro" id="IPR039537">
    <property type="entry name" value="Retrotran_Ty1/copia-like"/>
</dbReference>
<evidence type="ECO:0000256" key="2">
    <source>
        <dbReference type="ARBA" id="ARBA00022801"/>
    </source>
</evidence>
<dbReference type="InterPro" id="IPR013103">
    <property type="entry name" value="RVT_2"/>
</dbReference>
<dbReference type="EMBL" id="BKCJ010001163">
    <property type="protein sequence ID" value="GEU39355.1"/>
    <property type="molecule type" value="Genomic_DNA"/>
</dbReference>
<comment type="caution">
    <text evidence="5">The sequence shown here is derived from an EMBL/GenBank/DDBJ whole genome shotgun (WGS) entry which is preliminary data.</text>
</comment>
<dbReference type="InterPro" id="IPR043502">
    <property type="entry name" value="DNA/RNA_pol_sf"/>
</dbReference>
<dbReference type="PANTHER" id="PTHR42648">
    <property type="entry name" value="TRANSPOSASE, PUTATIVE-RELATED"/>
    <property type="match status" value="1"/>
</dbReference>
<reference evidence="5" key="1">
    <citation type="journal article" date="2019" name="Sci. Rep.">
        <title>Draft genome of Tanacetum cinerariifolium, the natural source of mosquito coil.</title>
        <authorList>
            <person name="Yamashiro T."/>
            <person name="Shiraishi A."/>
            <person name="Satake H."/>
            <person name="Nakayama K."/>
        </authorList>
    </citation>
    <scope>NUCLEOTIDE SEQUENCE</scope>
</reference>
<dbReference type="GO" id="GO:0016787">
    <property type="term" value="F:hydrolase activity"/>
    <property type="evidence" value="ECO:0007669"/>
    <property type="project" value="UniProtKB-KW"/>
</dbReference>
<feature type="region of interest" description="Disordered" evidence="3">
    <location>
        <begin position="825"/>
        <end position="867"/>
    </location>
</feature>
<dbReference type="Gene3D" id="3.30.420.10">
    <property type="entry name" value="Ribonuclease H-like superfamily/Ribonuclease H"/>
    <property type="match status" value="1"/>
</dbReference>
<accession>A0A6L2JU29</accession>
<dbReference type="Pfam" id="PF13976">
    <property type="entry name" value="gag_pre-integrs"/>
    <property type="match status" value="1"/>
</dbReference>
<name>A0A6L2JU29_TANCI</name>
<keyword evidence="2" id="KW-0378">Hydrolase</keyword>
<protein>
    <submittedName>
        <fullName evidence="5">Putative ribonuclease H-like domain-containing protein</fullName>
    </submittedName>
</protein>
<dbReference type="InterPro" id="IPR025724">
    <property type="entry name" value="GAG-pre-integrase_dom"/>
</dbReference>